<dbReference type="SUPFAM" id="SSF47874">
    <property type="entry name" value="Annexin"/>
    <property type="match status" value="1"/>
</dbReference>
<dbReference type="GO" id="GO:0000793">
    <property type="term" value="C:condensed chromosome"/>
    <property type="evidence" value="ECO:0007669"/>
    <property type="project" value="TreeGrafter"/>
</dbReference>
<dbReference type="GO" id="GO:0003682">
    <property type="term" value="F:chromatin binding"/>
    <property type="evidence" value="ECO:0007669"/>
    <property type="project" value="TreeGrafter"/>
</dbReference>
<proteinExistence type="predicted"/>
<accession>A0A5C5FK05</accession>
<dbReference type="Proteomes" id="UP000311382">
    <property type="component" value="Unassembled WGS sequence"/>
</dbReference>
<feature type="region of interest" description="Disordered" evidence="2">
    <location>
        <begin position="159"/>
        <end position="549"/>
    </location>
</feature>
<dbReference type="STRING" id="5288.A0A5C5FK05"/>
<sequence>MWTSSGSRSGGEATPRFAKVLLARSPTHLHALVAEYRKSTGGHSSLTKAIKQCIPAGTLQRVFLHAVEGAKNVSDEFGVGVWRDAKSVDKAVGIDKGGRREELLWRLVRLHWDRPRFLAVQQAYKQKYRRSVPERLQSALPSGALADLTTALVASANLPEPQPSAQDLQRLEDAKTRARTTSMSSLASMTEEDSAVTPVGVASGAESDSNASHGGDGARQSGSSEPEAGELEAEGELSDPPSPRSPPFLGGNGEADELDFPLDEGDAAVRAASPRAARVMSPDTPALSRDLGRSTSSMSNRSDKSGHRPSSSLSRTRPRELNGHRPPSSVGGSADSSKLSSSLRHARPVAPGRAKRRSEEAARRVGSEEPMSPTASNGVRSPTPSGMDSRRASLSHSTSARSDLSLASSTDSTRSGSTGGMGGGNLSRSSSLTPSEMTFGSPQNSIDTTSFFSTPLSPIRDEGSRPSSSFFPNDTPPPASSAHPSFDLSGASDTDLFGTAGGTPDSPERFFTSAAMRRQPSSQSSGGNSSSRPSSLFGEGGLDALFATGSPVHTRDASIGGEQFQQLVRHAQDLARKLRETEARFQASASAYEQEVSDLEGRLEEARAELQAKRREEKELRSVEKEHLQQISSLEGDIAKLTKSLERSREAYDGMKRNYTATCEEAERLRALVAETRRENRAAEEAMQSHALQVQQFERDRELLQQAIARLEVDLADARRAQDSLDDQKQENLLLKETIDQLRFEIEEMRSVGRKSGFLEGGPGGVGAFASPSKTLADSISKSLGREIASQMAAQESESSEEEEDTAGDDDVDDIIVTTHRRIKKRGKKSGGASEPLVTHVETSVSVCDVDIQTDPVPSREMAMQTDLSAVADDLVKASEVEPKVITIEAPRPPPRSERELQEDLAKGLGVNVDLVKQFVEAQKSGAKGTPRAPLEGRAAAVSGRSRWRSRLSSPLPHAPAYLVNVFPTSARPIVSQILDSGVSLICYTTAIYLFGMISGSYMLPLSHRHTIVGLDAMLASSDYAWEGLALGAGSDGGFAPEGLGQFFYEMIFSGVRTARRIPV</sequence>
<dbReference type="AlphaFoldDB" id="A0A5C5FK05"/>
<dbReference type="GO" id="GO:0007076">
    <property type="term" value="P:mitotic chromosome condensation"/>
    <property type="evidence" value="ECO:0007669"/>
    <property type="project" value="TreeGrafter"/>
</dbReference>
<organism evidence="3 4">
    <name type="scientific">Rhodotorula diobovata</name>
    <dbReference type="NCBI Taxonomy" id="5288"/>
    <lineage>
        <taxon>Eukaryota</taxon>
        <taxon>Fungi</taxon>
        <taxon>Dikarya</taxon>
        <taxon>Basidiomycota</taxon>
        <taxon>Pucciniomycotina</taxon>
        <taxon>Microbotryomycetes</taxon>
        <taxon>Sporidiobolales</taxon>
        <taxon>Sporidiobolaceae</taxon>
        <taxon>Rhodotorula</taxon>
    </lineage>
</organism>
<feature type="compositionally biased region" description="Polar residues" evidence="2">
    <location>
        <begin position="373"/>
        <end position="396"/>
    </location>
</feature>
<dbReference type="GO" id="GO:0005544">
    <property type="term" value="F:calcium-dependent phospholipid binding"/>
    <property type="evidence" value="ECO:0007669"/>
    <property type="project" value="InterPro"/>
</dbReference>
<feature type="compositionally biased region" description="Polar residues" evidence="2">
    <location>
        <begin position="179"/>
        <end position="188"/>
    </location>
</feature>
<evidence type="ECO:0000313" key="3">
    <source>
        <dbReference type="EMBL" id="TNY17193.1"/>
    </source>
</evidence>
<dbReference type="GO" id="GO:0000785">
    <property type="term" value="C:chromatin"/>
    <property type="evidence" value="ECO:0007669"/>
    <property type="project" value="TreeGrafter"/>
</dbReference>
<feature type="compositionally biased region" description="Acidic residues" evidence="2">
    <location>
        <begin position="254"/>
        <end position="266"/>
    </location>
</feature>
<feature type="compositionally biased region" description="Low complexity" evidence="2">
    <location>
        <begin position="397"/>
        <end position="416"/>
    </location>
</feature>
<gene>
    <name evidence="3" type="ORF">DMC30DRAFT_137154</name>
</gene>
<dbReference type="GO" id="GO:0000796">
    <property type="term" value="C:condensin complex"/>
    <property type="evidence" value="ECO:0007669"/>
    <property type="project" value="TreeGrafter"/>
</dbReference>
<feature type="compositionally biased region" description="Acidic residues" evidence="2">
    <location>
        <begin position="227"/>
        <end position="237"/>
    </location>
</feature>
<evidence type="ECO:0000313" key="4">
    <source>
        <dbReference type="Proteomes" id="UP000311382"/>
    </source>
</evidence>
<dbReference type="EMBL" id="SOZI01000231">
    <property type="protein sequence ID" value="TNY17193.1"/>
    <property type="molecule type" value="Genomic_DNA"/>
</dbReference>
<protein>
    <submittedName>
        <fullName evidence="3">Uncharacterized protein</fullName>
    </submittedName>
</protein>
<feature type="coiled-coil region" evidence="1">
    <location>
        <begin position="564"/>
        <end position="745"/>
    </location>
</feature>
<evidence type="ECO:0000256" key="2">
    <source>
        <dbReference type="SAM" id="MobiDB-lite"/>
    </source>
</evidence>
<keyword evidence="4" id="KW-1185">Reference proteome</keyword>
<feature type="compositionally biased region" description="Low complexity" evidence="2">
    <location>
        <begin position="328"/>
        <end position="342"/>
    </location>
</feature>
<feature type="region of interest" description="Disordered" evidence="2">
    <location>
        <begin position="788"/>
        <end position="814"/>
    </location>
</feature>
<dbReference type="PANTHER" id="PTHR43941">
    <property type="entry name" value="STRUCTURAL MAINTENANCE OF CHROMOSOMES PROTEIN 2"/>
    <property type="match status" value="1"/>
</dbReference>
<feature type="compositionally biased region" description="Polar residues" evidence="2">
    <location>
        <begin position="434"/>
        <end position="456"/>
    </location>
</feature>
<reference evidence="3 4" key="1">
    <citation type="submission" date="2019-03" db="EMBL/GenBank/DDBJ databases">
        <title>Rhodosporidium diobovatum UCD-FST 08-225 genome sequencing, assembly, and annotation.</title>
        <authorList>
            <person name="Fakankun I.U."/>
            <person name="Fristensky B."/>
            <person name="Levin D.B."/>
        </authorList>
    </citation>
    <scope>NUCLEOTIDE SEQUENCE [LARGE SCALE GENOMIC DNA]</scope>
    <source>
        <strain evidence="3 4">UCD-FST 08-225</strain>
    </source>
</reference>
<dbReference type="Gene3D" id="1.10.220.10">
    <property type="entry name" value="Annexin"/>
    <property type="match status" value="1"/>
</dbReference>
<feature type="compositionally biased region" description="Low complexity" evidence="2">
    <location>
        <begin position="268"/>
        <end position="282"/>
    </location>
</feature>
<comment type="caution">
    <text evidence="3">The sequence shown here is derived from an EMBL/GenBank/DDBJ whole genome shotgun (WGS) entry which is preliminary data.</text>
</comment>
<dbReference type="PANTHER" id="PTHR43941:SF1">
    <property type="entry name" value="STRUCTURAL MAINTENANCE OF CHROMOSOMES PROTEIN 2"/>
    <property type="match status" value="1"/>
</dbReference>
<keyword evidence="1" id="KW-0175">Coiled coil</keyword>
<dbReference type="OrthoDB" id="37886at2759"/>
<feature type="compositionally biased region" description="Acidic residues" evidence="2">
    <location>
        <begin position="798"/>
        <end position="814"/>
    </location>
</feature>
<dbReference type="GO" id="GO:0005509">
    <property type="term" value="F:calcium ion binding"/>
    <property type="evidence" value="ECO:0007669"/>
    <property type="project" value="InterPro"/>
</dbReference>
<evidence type="ECO:0000256" key="1">
    <source>
        <dbReference type="SAM" id="Coils"/>
    </source>
</evidence>
<feature type="compositionally biased region" description="Low complexity" evidence="2">
    <location>
        <begin position="518"/>
        <end position="535"/>
    </location>
</feature>
<feature type="compositionally biased region" description="Basic and acidic residues" evidence="2">
    <location>
        <begin position="357"/>
        <end position="367"/>
    </location>
</feature>
<dbReference type="InterPro" id="IPR037104">
    <property type="entry name" value="Annexin_sf"/>
</dbReference>
<name>A0A5C5FK05_9BASI</name>